<reference evidence="2 3" key="1">
    <citation type="submission" date="2021-11" db="EMBL/GenBank/DDBJ databases">
        <title>Genomic of Niabella pedocola.</title>
        <authorList>
            <person name="Wu T."/>
        </authorList>
    </citation>
    <scope>NUCLEOTIDE SEQUENCE [LARGE SCALE GENOMIC DNA]</scope>
    <source>
        <strain evidence="2 3">JCM 31011</strain>
    </source>
</reference>
<dbReference type="EMBL" id="JAJNEC010000004">
    <property type="protein sequence ID" value="MCD2422272.1"/>
    <property type="molecule type" value="Genomic_DNA"/>
</dbReference>
<dbReference type="InterPro" id="IPR038727">
    <property type="entry name" value="NadR/Ttd14_AAA_dom"/>
</dbReference>
<evidence type="ECO:0000313" key="3">
    <source>
        <dbReference type="Proteomes" id="UP001199816"/>
    </source>
</evidence>
<proteinExistence type="predicted"/>
<evidence type="ECO:0000313" key="2">
    <source>
        <dbReference type="EMBL" id="MCD2422272.1"/>
    </source>
</evidence>
<comment type="caution">
    <text evidence="2">The sequence shown here is derived from an EMBL/GenBank/DDBJ whole genome shotgun (WGS) entry which is preliminary data.</text>
</comment>
<keyword evidence="3" id="KW-1185">Reference proteome</keyword>
<dbReference type="InterPro" id="IPR027417">
    <property type="entry name" value="P-loop_NTPase"/>
</dbReference>
<feature type="domain" description="NadR/Ttd14 AAA" evidence="1">
    <location>
        <begin position="7"/>
        <end position="175"/>
    </location>
</feature>
<sequence length="185" mass="21521">MNTDHFYILTGGPGSGKTTLLTALEGPQFQVVPEVARQIIREQMAAEGTALPWKDQELYTRMMLERSVESYAVTLKQAQHNPDMRFFFDRGIPDTLCYATLTGLGISAYMNDTAWKHRYNPTVFMLPPWEEIYITDTERKQSWEEAVFTYEQLKATYNRYRYEVVDVPTGTIEQRRGFILNTLRN</sequence>
<dbReference type="Gene3D" id="3.40.50.300">
    <property type="entry name" value="P-loop containing nucleotide triphosphate hydrolases"/>
    <property type="match status" value="1"/>
</dbReference>
<organism evidence="2 3">
    <name type="scientific">Niabella pedocola</name>
    <dbReference type="NCBI Taxonomy" id="1752077"/>
    <lineage>
        <taxon>Bacteria</taxon>
        <taxon>Pseudomonadati</taxon>
        <taxon>Bacteroidota</taxon>
        <taxon>Chitinophagia</taxon>
        <taxon>Chitinophagales</taxon>
        <taxon>Chitinophagaceae</taxon>
        <taxon>Niabella</taxon>
    </lineage>
</organism>
<accession>A0ABS8PMD9</accession>
<dbReference type="Pfam" id="PF13521">
    <property type="entry name" value="AAA_28"/>
    <property type="match status" value="1"/>
</dbReference>
<protein>
    <submittedName>
        <fullName evidence="2">AAA family ATPase</fullName>
    </submittedName>
</protein>
<dbReference type="SUPFAM" id="SSF52540">
    <property type="entry name" value="P-loop containing nucleoside triphosphate hydrolases"/>
    <property type="match status" value="1"/>
</dbReference>
<dbReference type="Proteomes" id="UP001199816">
    <property type="component" value="Unassembled WGS sequence"/>
</dbReference>
<dbReference type="RefSeq" id="WP_231003175.1">
    <property type="nucleotide sequence ID" value="NZ_JAJNEC010000004.1"/>
</dbReference>
<name>A0ABS8PMD9_9BACT</name>
<gene>
    <name evidence="2" type="ORF">LQ567_05820</name>
</gene>
<evidence type="ECO:0000259" key="1">
    <source>
        <dbReference type="Pfam" id="PF13521"/>
    </source>
</evidence>